<sequence length="470" mass="52529">MSDSTHSVFWGQGAFLTPQHLQRQDAYHTAHALRLQRLVSAYPWGFEALALREEALASGIADVSRFTLWTRNGLRIEGGSASSGNARMAERNLATLSATSGVPISLYLVLSNEQGVVGSGRNENGRLPSRHQLETVAVDDPFDPQSPAVEVDFVRYQLSMITSLDENAQAILQGSESYKFAELLPNGPGRYKLSNDYVPPGVVLGASANLLRWTHSFRDLLVSKGQDFSAIKRQRGIRAASTSAQEVMRVLMMQTFGRYIPLLQEAVRIQRVSPYALYSTLRQLVAEFSVFSEEISYFGGLQDKLDTELPAYDHDDLRRCFQLAYARAEQLIKALTVGAEVGISLVYDGRFYKAEIPQNLFESDKTRFYLAIESETRGADLSQRLSRTGKICTVEEMPRLLQAALFGLKIDLLPVPPEELPQKTPNTTYFQIDTAHNFWQMIKQRRNIAVFSDLPSDGTVMKIYPVGAEE</sequence>
<dbReference type="EMBL" id="AKGD01000002">
    <property type="protein sequence ID" value="EIT69349.1"/>
    <property type="molecule type" value="Genomic_DNA"/>
</dbReference>
<name>I7ZBT7_9GAMM</name>
<protein>
    <recommendedName>
        <fullName evidence="3">Type VI secretion protein, VC_A0114 family</fullName>
    </recommendedName>
</protein>
<organism evidence="1 2">
    <name type="scientific">Hydrocarboniphaga effusa AP103</name>
    <dbReference type="NCBI Taxonomy" id="1172194"/>
    <lineage>
        <taxon>Bacteria</taxon>
        <taxon>Pseudomonadati</taxon>
        <taxon>Pseudomonadota</taxon>
        <taxon>Gammaproteobacteria</taxon>
        <taxon>Nevskiales</taxon>
        <taxon>Nevskiaceae</taxon>
        <taxon>Hydrocarboniphaga</taxon>
    </lineage>
</organism>
<dbReference type="NCBIfam" id="TIGR03353">
    <property type="entry name" value="VI_chp_4"/>
    <property type="match status" value="1"/>
</dbReference>
<dbReference type="PANTHER" id="PTHR35566:SF1">
    <property type="entry name" value="TYPE VI SECRETION SYSTEM BASEPLATE COMPONENT TSSK1"/>
    <property type="match status" value="1"/>
</dbReference>
<reference evidence="1 2" key="1">
    <citation type="journal article" date="2012" name="J. Bacteriol.">
        <title>Genome Sequence of n-Alkane-Degrading Hydrocarboniphaga effusa Strain AP103T (ATCC BAA-332T).</title>
        <authorList>
            <person name="Chang H.K."/>
            <person name="Zylstra G.J."/>
            <person name="Chae J.C."/>
        </authorList>
    </citation>
    <scope>NUCLEOTIDE SEQUENCE [LARGE SCALE GENOMIC DNA]</scope>
    <source>
        <strain evidence="1 2">AP103</strain>
    </source>
</reference>
<evidence type="ECO:0008006" key="3">
    <source>
        <dbReference type="Google" id="ProtNLM"/>
    </source>
</evidence>
<accession>I7ZBT7</accession>
<dbReference type="OrthoDB" id="9775333at2"/>
<gene>
    <name evidence="1" type="ORF">WQQ_29310</name>
</gene>
<dbReference type="Pfam" id="PF05936">
    <property type="entry name" value="T6SS_VasE"/>
    <property type="match status" value="1"/>
</dbReference>
<dbReference type="Proteomes" id="UP000003704">
    <property type="component" value="Unassembled WGS sequence"/>
</dbReference>
<dbReference type="PANTHER" id="PTHR35566">
    <property type="entry name" value="BLR3599 PROTEIN"/>
    <property type="match status" value="1"/>
</dbReference>
<keyword evidence="2" id="KW-1185">Reference proteome</keyword>
<proteinExistence type="predicted"/>
<evidence type="ECO:0000313" key="2">
    <source>
        <dbReference type="Proteomes" id="UP000003704"/>
    </source>
</evidence>
<evidence type="ECO:0000313" key="1">
    <source>
        <dbReference type="EMBL" id="EIT69349.1"/>
    </source>
</evidence>
<comment type="caution">
    <text evidence="1">The sequence shown here is derived from an EMBL/GenBank/DDBJ whole genome shotgun (WGS) entry which is preliminary data.</text>
</comment>
<dbReference type="InterPro" id="IPR010263">
    <property type="entry name" value="T6SS_TssK"/>
</dbReference>
<dbReference type="AlphaFoldDB" id="I7ZBT7"/>
<dbReference type="STRING" id="1172194.WQQ_29310"/>
<dbReference type="RefSeq" id="WP_007185872.1">
    <property type="nucleotide sequence ID" value="NZ_AKGD01000002.1"/>
</dbReference>